<reference evidence="9" key="1">
    <citation type="submission" date="2021-03" db="EMBL/GenBank/DDBJ databases">
        <title>A new species, PO-11, isolated from a karst cave deposit.</title>
        <authorList>
            <person name="Zhaoxiaoyong W."/>
        </authorList>
    </citation>
    <scope>NUCLEOTIDE SEQUENCE</scope>
    <source>
        <strain evidence="9">PO-11</strain>
    </source>
</reference>
<evidence type="ECO:0000256" key="3">
    <source>
        <dbReference type="ARBA" id="ARBA00022475"/>
    </source>
</evidence>
<evidence type="ECO:0000256" key="7">
    <source>
        <dbReference type="SAM" id="SignalP"/>
    </source>
</evidence>
<keyword evidence="5" id="KW-0472">Membrane</keyword>
<evidence type="ECO:0000313" key="9">
    <source>
        <dbReference type="EMBL" id="MBO1266565.1"/>
    </source>
</evidence>
<evidence type="ECO:0000256" key="4">
    <source>
        <dbReference type="ARBA" id="ARBA00022729"/>
    </source>
</evidence>
<dbReference type="GO" id="GO:0005886">
    <property type="term" value="C:plasma membrane"/>
    <property type="evidence" value="ECO:0007669"/>
    <property type="project" value="UniProtKB-SubCell"/>
</dbReference>
<feature type="signal peptide" evidence="7">
    <location>
        <begin position="1"/>
        <end position="19"/>
    </location>
</feature>
<dbReference type="InterPro" id="IPR003760">
    <property type="entry name" value="PnrA-like"/>
</dbReference>
<comment type="caution">
    <text evidence="9">The sequence shown here is derived from an EMBL/GenBank/DDBJ whole genome shotgun (WGS) entry which is preliminary data.</text>
</comment>
<evidence type="ECO:0000256" key="1">
    <source>
        <dbReference type="ARBA" id="ARBA00004193"/>
    </source>
</evidence>
<dbReference type="PANTHER" id="PTHR34296">
    <property type="entry name" value="TRANSCRIPTIONAL ACTIVATOR PROTEIN MED"/>
    <property type="match status" value="1"/>
</dbReference>
<dbReference type="Pfam" id="PF02608">
    <property type="entry name" value="Bmp"/>
    <property type="match status" value="1"/>
</dbReference>
<sequence length="355" mass="36363">MAGVATAGAAALLLSGCGAAPDAGSGTATKSDFVGCIVSDAGGFDDQSFNQSSYDGLKKTEKDLGITVKSAESKSNSDYEANLNGMMSAGCNLTFTVGFLLGDATKAAAAANTDKHFAIIDFAYDAPLANVKAVVYDTAQAAYLAGYAAAATSKTGKVGTFGGIKIPTVTIFMDGFYDGVQAYNKAKGKSVQVVGWDKATQDGSFTGDFDKQDTGKQVTLNLLDQGADIVMPVAGPVGKGAGAALREAKAAGKDVKLIWVDSDGYLTAPEYKDLMLTSVVKQMGEAVEAVVKDDTEGKFSNAAYVGTLANDGVALAPFHDLDSAVSAETKSELDALKADIVSGKLVVQSQASPKK</sequence>
<comment type="similarity">
    <text evidence="2">Belongs to the BMP lipoprotein family.</text>
</comment>
<name>A0A939KME8_9MICC</name>
<dbReference type="Proteomes" id="UP000664164">
    <property type="component" value="Unassembled WGS sequence"/>
</dbReference>
<protein>
    <submittedName>
        <fullName evidence="9">BMP family ABC transporter substrate-binding protein</fullName>
    </submittedName>
</protein>
<keyword evidence="6" id="KW-0449">Lipoprotein</keyword>
<feature type="chain" id="PRO_5038141840" evidence="7">
    <location>
        <begin position="20"/>
        <end position="355"/>
    </location>
</feature>
<keyword evidence="3" id="KW-1003">Cell membrane</keyword>
<comment type="subcellular location">
    <subcellularLocation>
        <location evidence="1">Cell membrane</location>
        <topology evidence="1">Lipid-anchor</topology>
    </subcellularLocation>
</comment>
<dbReference type="PANTHER" id="PTHR34296:SF2">
    <property type="entry name" value="ABC TRANSPORTER GUANOSINE-BINDING PROTEIN NUPN"/>
    <property type="match status" value="1"/>
</dbReference>
<dbReference type="CDD" id="cd06354">
    <property type="entry name" value="PBP1_PrnA-like"/>
    <property type="match status" value="1"/>
</dbReference>
<dbReference type="AlphaFoldDB" id="A0A939KME8"/>
<accession>A0A939KME8</accession>
<evidence type="ECO:0000259" key="8">
    <source>
        <dbReference type="Pfam" id="PF02608"/>
    </source>
</evidence>
<keyword evidence="4 7" id="KW-0732">Signal</keyword>
<dbReference type="EMBL" id="JAFNLL010000002">
    <property type="protein sequence ID" value="MBO1266565.1"/>
    <property type="molecule type" value="Genomic_DNA"/>
</dbReference>
<evidence type="ECO:0000256" key="6">
    <source>
        <dbReference type="ARBA" id="ARBA00023288"/>
    </source>
</evidence>
<gene>
    <name evidence="9" type="ORF">J1902_00970</name>
</gene>
<dbReference type="SUPFAM" id="SSF53822">
    <property type="entry name" value="Periplasmic binding protein-like I"/>
    <property type="match status" value="1"/>
</dbReference>
<feature type="domain" description="ABC transporter substrate-binding protein PnrA-like" evidence="8">
    <location>
        <begin position="38"/>
        <end position="349"/>
    </location>
</feature>
<dbReference type="InterPro" id="IPR028082">
    <property type="entry name" value="Peripla_BP_I"/>
</dbReference>
<dbReference type="Gene3D" id="3.40.50.2300">
    <property type="match status" value="2"/>
</dbReference>
<evidence type="ECO:0000256" key="2">
    <source>
        <dbReference type="ARBA" id="ARBA00008610"/>
    </source>
</evidence>
<dbReference type="InterPro" id="IPR050957">
    <property type="entry name" value="BMP_lipoprotein"/>
</dbReference>
<evidence type="ECO:0000313" key="10">
    <source>
        <dbReference type="Proteomes" id="UP000664164"/>
    </source>
</evidence>
<organism evidence="9 10">
    <name type="scientific">Arthrobacter cavernae</name>
    <dbReference type="NCBI Taxonomy" id="2817681"/>
    <lineage>
        <taxon>Bacteria</taxon>
        <taxon>Bacillati</taxon>
        <taxon>Actinomycetota</taxon>
        <taxon>Actinomycetes</taxon>
        <taxon>Micrococcales</taxon>
        <taxon>Micrococcaceae</taxon>
        <taxon>Arthrobacter</taxon>
    </lineage>
</organism>
<evidence type="ECO:0000256" key="5">
    <source>
        <dbReference type="ARBA" id="ARBA00023136"/>
    </source>
</evidence>
<proteinExistence type="inferred from homology"/>
<keyword evidence="10" id="KW-1185">Reference proteome</keyword>